<protein>
    <submittedName>
        <fullName evidence="3">MoaF N-terminal domain-containing protein</fullName>
    </submittedName>
    <submittedName>
        <fullName evidence="4">Molybdenum cofactor biosynthesis protein F</fullName>
    </submittedName>
</protein>
<dbReference type="OrthoDB" id="8537304at2"/>
<evidence type="ECO:0000313" key="3">
    <source>
        <dbReference type="EMBL" id="EMJ5135776.1"/>
    </source>
</evidence>
<dbReference type="EMBL" id="LVIE01000190">
    <property type="protein sequence ID" value="OHT23109.1"/>
    <property type="molecule type" value="Genomic_DNA"/>
</dbReference>
<dbReference type="RefSeq" id="WP_070929087.1">
    <property type="nucleotide sequence ID" value="NZ_CANMXG010000012.1"/>
</dbReference>
<dbReference type="InterPro" id="IPR012674">
    <property type="entry name" value="Calycin"/>
</dbReference>
<sequence length="265" mass="29937">MIEEATFIQVGALSDGFAPDSYILEVSNKLTGKTFQLNFADTMQQIAVSFPADQQIKWKDAIVGCRITSIRSGVYFVNFISPEDWRVGITIIINEQDNNCVLLQGTLPTETDIRISAFSKVEQNLPLTDVKIGIQLGTLDNKQGQAPTYTAELIGMRNMYTYNPKERYEHVYLNEQFYAWHCLDGVEKGLADVDRCHYIKISNNLYLFIWREKIIPTLGIILIDLNEMRTDGGIMGYQDQGFSSISLFPVGAHATILNKTDYPKA</sequence>
<evidence type="ECO:0000259" key="2">
    <source>
        <dbReference type="Pfam" id="PF17409"/>
    </source>
</evidence>
<proteinExistence type="predicted"/>
<dbReference type="InterPro" id="IPR035348">
    <property type="entry name" value="MoaF_C"/>
</dbReference>
<name>A0A1S1HLA9_PROST</name>
<dbReference type="AlphaFoldDB" id="A0A1S1HLA9"/>
<keyword evidence="5" id="KW-1185">Reference proteome</keyword>
<accession>A0A1S1HLA9</accession>
<gene>
    <name evidence="4" type="ORF">A3Q29_06655</name>
    <name evidence="3" type="ORF">RG298_003547</name>
</gene>
<evidence type="ECO:0000259" key="1">
    <source>
        <dbReference type="Pfam" id="PF10703"/>
    </source>
</evidence>
<dbReference type="Pfam" id="PF17409">
    <property type="entry name" value="MoaF_C"/>
    <property type="match status" value="1"/>
</dbReference>
<comment type="caution">
    <text evidence="4">The sequence shown here is derived from an EMBL/GenBank/DDBJ whole genome shotgun (WGS) entry which is preliminary data.</text>
</comment>
<evidence type="ECO:0000313" key="5">
    <source>
        <dbReference type="Proteomes" id="UP000179588"/>
    </source>
</evidence>
<reference evidence="3" key="2">
    <citation type="submission" date="2024-02" db="EMBL/GenBank/DDBJ databases">
        <authorList>
            <consortium name="Clinical and Environmental Microbiology Branch: Whole genome sequencing antimicrobial resistance pathogens in the healthcare setting"/>
        </authorList>
    </citation>
    <scope>NUCLEOTIDE SEQUENCE</scope>
    <source>
        <strain evidence="3">2021GO-0154</strain>
    </source>
</reference>
<feature type="domain" description="MoaF C-terminal" evidence="2">
    <location>
        <begin position="149"/>
        <end position="260"/>
    </location>
</feature>
<dbReference type="EMBL" id="ABMABF030000013">
    <property type="protein sequence ID" value="EMJ5135776.1"/>
    <property type="molecule type" value="Genomic_DNA"/>
</dbReference>
<dbReference type="InterPro" id="IPR024724">
    <property type="entry name" value="MoaF_N"/>
</dbReference>
<dbReference type="Pfam" id="PF10703">
    <property type="entry name" value="MoaF"/>
    <property type="match status" value="1"/>
</dbReference>
<feature type="domain" description="Molybdenum cofactor biosynthesis protein F N-terminal" evidence="1">
    <location>
        <begin position="6"/>
        <end position="108"/>
    </location>
</feature>
<organism evidence="4 5">
    <name type="scientific">Providencia stuartii</name>
    <dbReference type="NCBI Taxonomy" id="588"/>
    <lineage>
        <taxon>Bacteria</taxon>
        <taxon>Pseudomonadati</taxon>
        <taxon>Pseudomonadota</taxon>
        <taxon>Gammaproteobacteria</taxon>
        <taxon>Enterobacterales</taxon>
        <taxon>Morganellaceae</taxon>
        <taxon>Providencia</taxon>
    </lineage>
</organism>
<evidence type="ECO:0000313" key="4">
    <source>
        <dbReference type="EMBL" id="OHT23109.1"/>
    </source>
</evidence>
<reference evidence="4 5" key="1">
    <citation type="submission" date="2016-03" db="EMBL/GenBank/DDBJ databases">
        <title>Genome sequence of Providencia stuartii strain, isolated from the salivary glands of larval Lucilia sericata.</title>
        <authorList>
            <person name="Yuan Y."/>
            <person name="Zhang Y."/>
            <person name="Fu S."/>
            <person name="Crippen T.L."/>
            <person name="Visi D."/>
            <person name="Benbow M.E."/>
            <person name="Allen M."/>
            <person name="Tomberlin J.K."/>
            <person name="Sze S.-H."/>
            <person name="Tarone A.M."/>
        </authorList>
    </citation>
    <scope>NUCLEOTIDE SEQUENCE [LARGE SCALE GENOMIC DNA]</scope>
    <source>
        <strain evidence="4 5">Crippen</strain>
    </source>
</reference>
<dbReference type="Proteomes" id="UP000179588">
    <property type="component" value="Unassembled WGS sequence"/>
</dbReference>
<dbReference type="Gene3D" id="2.40.128.20">
    <property type="match status" value="1"/>
</dbReference>